<feature type="region of interest" description="Disordered" evidence="5">
    <location>
        <begin position="497"/>
        <end position="524"/>
    </location>
</feature>
<reference evidence="7" key="2">
    <citation type="submission" date="2020-05" db="EMBL/GenBank/DDBJ databases">
        <authorList>
            <person name="Kim H.-S."/>
            <person name="Proctor R.H."/>
            <person name="Brown D.W."/>
        </authorList>
    </citation>
    <scope>NUCLEOTIDE SEQUENCE</scope>
    <source>
        <strain evidence="7">NRRL 22465</strain>
    </source>
</reference>
<dbReference type="Pfam" id="PF02891">
    <property type="entry name" value="zf-MIZ"/>
    <property type="match status" value="1"/>
</dbReference>
<keyword evidence="3" id="KW-0862">Zinc</keyword>
<reference evidence="7" key="1">
    <citation type="journal article" date="2020" name="BMC Genomics">
        <title>Correction to: Identification and distribution of gene clusters required for synthesis of sphingolipid metabolism inhibitors in diverse species of the filamentous fungus Fusarium.</title>
        <authorList>
            <person name="Kim H.S."/>
            <person name="Lohmar J.M."/>
            <person name="Busman M."/>
            <person name="Brown D.W."/>
            <person name="Naumann T.A."/>
            <person name="Divon H.H."/>
            <person name="Lysoe E."/>
            <person name="Uhlig S."/>
            <person name="Proctor R.H."/>
        </authorList>
    </citation>
    <scope>NUCLEOTIDE SEQUENCE</scope>
    <source>
        <strain evidence="7">NRRL 22465</strain>
    </source>
</reference>
<protein>
    <recommendedName>
        <fullName evidence="6">SP-RING-type domain-containing protein</fullName>
    </recommendedName>
</protein>
<dbReference type="PANTHER" id="PTHR10782:SF4">
    <property type="entry name" value="TONALLI, ISOFORM E"/>
    <property type="match status" value="1"/>
</dbReference>
<gene>
    <name evidence="7" type="ORF">FZEAL_9343</name>
</gene>
<name>A0A8H4XGA9_9HYPO</name>
<feature type="region of interest" description="Disordered" evidence="5">
    <location>
        <begin position="1105"/>
        <end position="1149"/>
    </location>
</feature>
<keyword evidence="1" id="KW-0479">Metal-binding</keyword>
<feature type="compositionally biased region" description="Basic residues" evidence="5">
    <location>
        <begin position="60"/>
        <end position="70"/>
    </location>
</feature>
<feature type="domain" description="SP-RING-type" evidence="6">
    <location>
        <begin position="985"/>
        <end position="1086"/>
    </location>
</feature>
<dbReference type="GO" id="GO:0008270">
    <property type="term" value="F:zinc ion binding"/>
    <property type="evidence" value="ECO:0007669"/>
    <property type="project" value="UniProtKB-KW"/>
</dbReference>
<feature type="region of interest" description="Disordered" evidence="5">
    <location>
        <begin position="103"/>
        <end position="254"/>
    </location>
</feature>
<dbReference type="OrthoDB" id="27975at2759"/>
<evidence type="ECO:0000313" key="8">
    <source>
        <dbReference type="Proteomes" id="UP000635477"/>
    </source>
</evidence>
<evidence type="ECO:0000259" key="6">
    <source>
        <dbReference type="PROSITE" id="PS51044"/>
    </source>
</evidence>
<evidence type="ECO:0000256" key="2">
    <source>
        <dbReference type="ARBA" id="ARBA00022771"/>
    </source>
</evidence>
<evidence type="ECO:0000256" key="3">
    <source>
        <dbReference type="ARBA" id="ARBA00022833"/>
    </source>
</evidence>
<dbReference type="GO" id="GO:0016925">
    <property type="term" value="P:protein sumoylation"/>
    <property type="evidence" value="ECO:0007669"/>
    <property type="project" value="TreeGrafter"/>
</dbReference>
<keyword evidence="8" id="KW-1185">Reference proteome</keyword>
<accession>A0A8H4XGA9</accession>
<feature type="compositionally biased region" description="Low complexity" evidence="5">
    <location>
        <begin position="497"/>
        <end position="516"/>
    </location>
</feature>
<feature type="region of interest" description="Disordered" evidence="5">
    <location>
        <begin position="1"/>
        <end position="88"/>
    </location>
</feature>
<organism evidence="7 8">
    <name type="scientific">Fusarium zealandicum</name>
    <dbReference type="NCBI Taxonomy" id="1053134"/>
    <lineage>
        <taxon>Eukaryota</taxon>
        <taxon>Fungi</taxon>
        <taxon>Dikarya</taxon>
        <taxon>Ascomycota</taxon>
        <taxon>Pezizomycotina</taxon>
        <taxon>Sordariomycetes</taxon>
        <taxon>Hypocreomycetidae</taxon>
        <taxon>Hypocreales</taxon>
        <taxon>Nectriaceae</taxon>
        <taxon>Fusarium</taxon>
        <taxon>Fusarium staphyleae species complex</taxon>
    </lineage>
</organism>
<feature type="compositionally biased region" description="Polar residues" evidence="5">
    <location>
        <begin position="208"/>
        <end position="234"/>
    </location>
</feature>
<evidence type="ECO:0000256" key="5">
    <source>
        <dbReference type="SAM" id="MobiDB-lite"/>
    </source>
</evidence>
<dbReference type="InterPro" id="IPR004181">
    <property type="entry name" value="Znf_MIZ"/>
</dbReference>
<feature type="region of interest" description="Disordered" evidence="5">
    <location>
        <begin position="632"/>
        <end position="708"/>
    </location>
</feature>
<evidence type="ECO:0000313" key="7">
    <source>
        <dbReference type="EMBL" id="KAF4973385.1"/>
    </source>
</evidence>
<feature type="compositionally biased region" description="Polar residues" evidence="5">
    <location>
        <begin position="642"/>
        <end position="662"/>
    </location>
</feature>
<dbReference type="Proteomes" id="UP000635477">
    <property type="component" value="Unassembled WGS sequence"/>
</dbReference>
<feature type="compositionally biased region" description="Polar residues" evidence="5">
    <location>
        <begin position="148"/>
        <end position="161"/>
    </location>
</feature>
<sequence length="1149" mass="126635">MPQTSRPNQPRAVPPLDSAQIASSNETVNAFLGGRTPSWMTGGSSADTTSGVVRPPSTVPRKRGLPRKYHTTPTNAAAPPTLDEDAQPRESIPINQLLDQTAGAAETNRTSAVLPSPAPTDAPSPNVSTQADCPSTAASASAGGTESRQPILNNDIAQDSTRAVPGTAARPVHAGASSPHVQAHAPPRGPGTEPVRSVISTDPVLPSTIPQATALPSSLPANRQASPHLSTRPRTNVDEPAANVSGHQAKRRRVEGQYTVDEPINPNTHAQWLGMIARRVAQFDSAGLLNDSVERPRYRILMEACENADTFYIALHQIFCGWSLNKPAIHNIYHGIMEPTRIDAAFDTLQSILRRNEDMSNAHLKWFTNFPMPMAYLCTEFRGYPVAQQITRFLIRLTSNWQLLMQGVRQRKYPLLAFEMSSVLCCCSRVLQAMFFTVSRRSLHIQDGAVASMMNDIFDKDRVTEASLNAHSEPTEEVKRARDLVISQYTRIIQHQQQQQLQQPQQQHMRQLAQQATPNTMASPAINQNNSVLEQPGRQLVTQSPVVPSNVSIPSPTAALSPAMSQFDALASRTLIGDRRVSSPAAANHYPPPGSPAMQGSRRPSQLYIQTDSRAHLSSGYQSPQLQQALIPGPASAGLSHPTGNESPNIQHIAFSSSNGQPRTPVLPPSASPAMLQRRASSTAYPSQYPSAHGGSLQHPTPQPHYVGQQVQTGTRSVTQQTQLMHPHQANQPWTAYSTPMAPQEQARRASFASQAAQQRLTFTIPESDYPFSPYGQASLQVGLHLVGLRSPRRVPSTPVRTRYYQFVKQFALGPLIAEPKGGLRNFTFIVPEEHMRSLSRRRGKEDLPFCFYSEGSYRYRLRLCMRPDEEAEVKEQDWVLFATHWPPHIFFDFNHGCMELRRKQHFHKDQPLELTDFVVEGKNTLRFSFPNVPQNLRRGFKYFVAVEIVETISHDTAKAVIQTTRRIPAEETKQKIQRRLCPSDSDDIIVEDETLAVSLADPFSATRFSIPVRGAHCMHLECFDLETWLQTRPRKPEQKGGGPSEQGAEPSQVDVWKCPICGLDARPSSLWVDEYLAGVGHDLLAKGDERTKAITISANGEWAAVQEPDDSEDESPGPWPAVVAKGDAKRPRSATTAAATVIEIPDDD</sequence>
<dbReference type="GO" id="GO:0061665">
    <property type="term" value="F:SUMO ligase activity"/>
    <property type="evidence" value="ECO:0007669"/>
    <property type="project" value="TreeGrafter"/>
</dbReference>
<feature type="compositionally biased region" description="Low complexity" evidence="5">
    <location>
        <begin position="135"/>
        <end position="147"/>
    </location>
</feature>
<dbReference type="CDD" id="cd16650">
    <property type="entry name" value="SP-RING_PIAS-like"/>
    <property type="match status" value="1"/>
</dbReference>
<dbReference type="Gene3D" id="3.30.40.10">
    <property type="entry name" value="Zinc/RING finger domain, C3HC4 (zinc finger)"/>
    <property type="match status" value="1"/>
</dbReference>
<keyword evidence="2 4" id="KW-0863">Zinc-finger</keyword>
<dbReference type="InterPro" id="IPR013083">
    <property type="entry name" value="Znf_RING/FYVE/PHD"/>
</dbReference>
<evidence type="ECO:0000256" key="1">
    <source>
        <dbReference type="ARBA" id="ARBA00022723"/>
    </source>
</evidence>
<feature type="compositionally biased region" description="Polar residues" evidence="5">
    <location>
        <begin position="38"/>
        <end position="51"/>
    </location>
</feature>
<proteinExistence type="predicted"/>
<evidence type="ECO:0000256" key="4">
    <source>
        <dbReference type="PROSITE-ProRule" id="PRU00452"/>
    </source>
</evidence>
<dbReference type="PROSITE" id="PS51044">
    <property type="entry name" value="ZF_SP_RING"/>
    <property type="match status" value="1"/>
</dbReference>
<dbReference type="EMBL" id="JABEYC010000860">
    <property type="protein sequence ID" value="KAF4973385.1"/>
    <property type="molecule type" value="Genomic_DNA"/>
</dbReference>
<dbReference type="PANTHER" id="PTHR10782">
    <property type="entry name" value="ZINC FINGER MIZ DOMAIN-CONTAINING PROTEIN"/>
    <property type="match status" value="1"/>
</dbReference>
<feature type="compositionally biased region" description="Polar residues" evidence="5">
    <location>
        <begin position="123"/>
        <end position="133"/>
    </location>
</feature>
<feature type="compositionally biased region" description="Low complexity" evidence="5">
    <location>
        <begin position="71"/>
        <end position="81"/>
    </location>
</feature>
<comment type="caution">
    <text evidence="7">The sequence shown here is derived from an EMBL/GenBank/DDBJ whole genome shotgun (WGS) entry which is preliminary data.</text>
</comment>
<feature type="compositionally biased region" description="Polar residues" evidence="5">
    <location>
        <begin position="679"/>
        <end position="690"/>
    </location>
</feature>
<feature type="region of interest" description="Disordered" evidence="5">
    <location>
        <begin position="583"/>
        <end position="604"/>
    </location>
</feature>
<dbReference type="AlphaFoldDB" id="A0A8H4XGA9"/>
<dbReference type="GO" id="GO:0000785">
    <property type="term" value="C:chromatin"/>
    <property type="evidence" value="ECO:0007669"/>
    <property type="project" value="TreeGrafter"/>
</dbReference>